<comment type="subcellular location">
    <subcellularLocation>
        <location evidence="1">Nucleus</location>
    </subcellularLocation>
</comment>
<comment type="caution">
    <text evidence="5">The sequence shown here is derived from an EMBL/GenBank/DDBJ whole genome shotgun (WGS) entry which is preliminary data.</text>
</comment>
<evidence type="ECO:0000313" key="5">
    <source>
        <dbReference type="EMBL" id="KAJ7778296.1"/>
    </source>
</evidence>
<feature type="domain" description="ELYS-like" evidence="4">
    <location>
        <begin position="42"/>
        <end position="251"/>
    </location>
</feature>
<accession>A0AAD7K4L1</accession>
<feature type="compositionally biased region" description="Acidic residues" evidence="3">
    <location>
        <begin position="547"/>
        <end position="556"/>
    </location>
</feature>
<name>A0AAD7K4L1_9AGAR</name>
<dbReference type="EMBL" id="JARKIB010000007">
    <property type="protein sequence ID" value="KAJ7778296.1"/>
    <property type="molecule type" value="Genomic_DNA"/>
</dbReference>
<keyword evidence="2" id="KW-0539">Nucleus</keyword>
<sequence>MDGSGASAAVLVYFDLSPEAFPFRDPRPQQIERRRAALGDLLLFDILLSSGGIREPDTLYPPADIEAFHRLLEAIQTSQYDALKRDCLVYFLLKWYQDGREEKFKIEKCIPPQFTTLSDAYWHLDSGNNIPRAVSILSDARLNTDYASKILQAISLSPNSMPLVLKYVRTAKPLLTEPDDIDLYTIALAESNLSEAWQFQRTFSEKNETRPRLLKKILDWCFTPVPRRNALVQLLGIALSQYEQTLMQSYATPPSTLPLTGIATLQNLICVRLIQTGRYADAIKMDRQFSSASSTKLGPQAERTKMVQDLYAALPLAERAILDLELENPGIQASTSGGTSMSASSSREWEMSMSWEDVRAPIPPAAPISIPPLPSVQIPPIAGPSSGMNGVQDTPRSKFGGFGSSSQAPSVFPPLAFNASSSSARALAPIIPVSNVPKGTLAAQATVPSGRQPFNAPTNAFSSLSHSASRFAAPSGSSAASPGQKSLFDSAGRKPNAFYQPRPSLPPAPVPGFNEADSGADPESAKAPENKDIEMDQDEDVSRASGDDDEPADEESLAYSVFGSKPVRSSKRGAAARARQPSVETKQVPPGAFVTDDEPEHELEFADPPPPPPPRQTRRTTTKTNAAKQPAKTPATRTRARAKGQELGRSLPGSLMGSEDGSADEAEEEDQLAPLPPRQTQAAPEEGVQTRRRSSRLSSSDTESRPEKEKAPGRTRTATGGRKRRT</sequence>
<feature type="region of interest" description="Disordered" evidence="3">
    <location>
        <begin position="470"/>
        <end position="726"/>
    </location>
</feature>
<dbReference type="Pfam" id="PF13934">
    <property type="entry name" value="ELYS"/>
    <property type="match status" value="1"/>
</dbReference>
<organism evidence="5 6">
    <name type="scientific">Mycena metata</name>
    <dbReference type="NCBI Taxonomy" id="1033252"/>
    <lineage>
        <taxon>Eukaryota</taxon>
        <taxon>Fungi</taxon>
        <taxon>Dikarya</taxon>
        <taxon>Basidiomycota</taxon>
        <taxon>Agaricomycotina</taxon>
        <taxon>Agaricomycetes</taxon>
        <taxon>Agaricomycetidae</taxon>
        <taxon>Agaricales</taxon>
        <taxon>Marasmiineae</taxon>
        <taxon>Mycenaceae</taxon>
        <taxon>Mycena</taxon>
    </lineage>
</organism>
<evidence type="ECO:0000313" key="6">
    <source>
        <dbReference type="Proteomes" id="UP001215598"/>
    </source>
</evidence>
<keyword evidence="6" id="KW-1185">Reference proteome</keyword>
<dbReference type="GO" id="GO:0005634">
    <property type="term" value="C:nucleus"/>
    <property type="evidence" value="ECO:0007669"/>
    <property type="project" value="UniProtKB-SubCell"/>
</dbReference>
<evidence type="ECO:0000256" key="2">
    <source>
        <dbReference type="ARBA" id="ARBA00023242"/>
    </source>
</evidence>
<feature type="compositionally biased region" description="Basic and acidic residues" evidence="3">
    <location>
        <begin position="702"/>
        <end position="712"/>
    </location>
</feature>
<evidence type="ECO:0000256" key="1">
    <source>
        <dbReference type="ARBA" id="ARBA00004123"/>
    </source>
</evidence>
<feature type="compositionally biased region" description="Low complexity" evidence="3">
    <location>
        <begin position="470"/>
        <end position="481"/>
    </location>
</feature>
<protein>
    <submittedName>
        <fullName evidence="5">Nuclear pore complex assembly-domain-containing protein</fullName>
    </submittedName>
</protein>
<proteinExistence type="predicted"/>
<dbReference type="AlphaFoldDB" id="A0AAD7K4L1"/>
<evidence type="ECO:0000259" key="4">
    <source>
        <dbReference type="Pfam" id="PF13934"/>
    </source>
</evidence>
<reference evidence="5" key="1">
    <citation type="submission" date="2023-03" db="EMBL/GenBank/DDBJ databases">
        <title>Massive genome expansion in bonnet fungi (Mycena s.s.) driven by repeated elements and novel gene families across ecological guilds.</title>
        <authorList>
            <consortium name="Lawrence Berkeley National Laboratory"/>
            <person name="Harder C.B."/>
            <person name="Miyauchi S."/>
            <person name="Viragh M."/>
            <person name="Kuo A."/>
            <person name="Thoen E."/>
            <person name="Andreopoulos B."/>
            <person name="Lu D."/>
            <person name="Skrede I."/>
            <person name="Drula E."/>
            <person name="Henrissat B."/>
            <person name="Morin E."/>
            <person name="Kohler A."/>
            <person name="Barry K."/>
            <person name="LaButti K."/>
            <person name="Morin E."/>
            <person name="Salamov A."/>
            <person name="Lipzen A."/>
            <person name="Mereny Z."/>
            <person name="Hegedus B."/>
            <person name="Baldrian P."/>
            <person name="Stursova M."/>
            <person name="Weitz H."/>
            <person name="Taylor A."/>
            <person name="Grigoriev I.V."/>
            <person name="Nagy L.G."/>
            <person name="Martin F."/>
            <person name="Kauserud H."/>
        </authorList>
    </citation>
    <scope>NUCLEOTIDE SEQUENCE</scope>
    <source>
        <strain evidence="5">CBHHK182m</strain>
    </source>
</reference>
<evidence type="ECO:0000256" key="3">
    <source>
        <dbReference type="SAM" id="MobiDB-lite"/>
    </source>
</evidence>
<dbReference type="Proteomes" id="UP001215598">
    <property type="component" value="Unassembled WGS sequence"/>
</dbReference>
<feature type="compositionally biased region" description="Basic and acidic residues" evidence="3">
    <location>
        <begin position="523"/>
        <end position="546"/>
    </location>
</feature>
<feature type="compositionally biased region" description="Acidic residues" evidence="3">
    <location>
        <begin position="661"/>
        <end position="671"/>
    </location>
</feature>
<dbReference type="InterPro" id="IPR025151">
    <property type="entry name" value="ELYS_dom"/>
</dbReference>
<gene>
    <name evidence="5" type="ORF">B0H16DRAFT_883006</name>
</gene>